<evidence type="ECO:0000313" key="2">
    <source>
        <dbReference type="Proteomes" id="UP001140087"/>
    </source>
</evidence>
<accession>A0ACC1L485</accession>
<name>A0ACC1L485_9FUNG</name>
<gene>
    <name evidence="1" type="ORF">H4R21_003155</name>
</gene>
<sequence length="402" mass="42914">MSTVGLEPHHARPTPNSGTGPADTAGDVPSVYNAAGPALASTDSVSPLPQYFAEFAAASPGLGATAGPSLHGLAPLASQVAATLPQHEPSGLAFMGSPSHQPHRMQPMLTSAAEPRGVLGFRAGAPGANFGLGGSHSLQSASPMPRNPDPEYAAMQLHSQDLYSFGGIASTVRPLPSAAISMHDTRPVPGSYYPGAAYFAHANPDAHPQNAGHFMPGTANFALHAGAQHSAFGPGSGMFQSQSPTSMGGRPLGYGSHSPGGRADNDGRESSLGSEGNGEGPSARSRTGYWKNRPRNSISRTQKQIFYAWLLEHTSNPFPSDNDRMGVLYHDAMTERQFKYWFANIRCRQFSKHRNNDGNLYFMPAAKFYESCIRLGLPINHEIPAEIQREMKFPRRQGGRRQ</sequence>
<dbReference type="Proteomes" id="UP001140087">
    <property type="component" value="Unassembled WGS sequence"/>
</dbReference>
<dbReference type="EMBL" id="JANBUN010000939">
    <property type="protein sequence ID" value="KAJ2800491.1"/>
    <property type="molecule type" value="Genomic_DNA"/>
</dbReference>
<protein>
    <submittedName>
        <fullName evidence="1">Uncharacterized protein</fullName>
    </submittedName>
</protein>
<comment type="caution">
    <text evidence="1">The sequence shown here is derived from an EMBL/GenBank/DDBJ whole genome shotgun (WGS) entry which is preliminary data.</text>
</comment>
<proteinExistence type="predicted"/>
<reference evidence="1" key="1">
    <citation type="submission" date="2022-07" db="EMBL/GenBank/DDBJ databases">
        <title>Phylogenomic reconstructions and comparative analyses of Kickxellomycotina fungi.</title>
        <authorList>
            <person name="Reynolds N.K."/>
            <person name="Stajich J.E."/>
            <person name="Barry K."/>
            <person name="Grigoriev I.V."/>
            <person name="Crous P."/>
            <person name="Smith M.E."/>
        </authorList>
    </citation>
    <scope>NUCLEOTIDE SEQUENCE</scope>
    <source>
        <strain evidence="1">BCRC 34780</strain>
    </source>
</reference>
<organism evidence="1 2">
    <name type="scientific">Coemansia helicoidea</name>
    <dbReference type="NCBI Taxonomy" id="1286919"/>
    <lineage>
        <taxon>Eukaryota</taxon>
        <taxon>Fungi</taxon>
        <taxon>Fungi incertae sedis</taxon>
        <taxon>Zoopagomycota</taxon>
        <taxon>Kickxellomycotina</taxon>
        <taxon>Kickxellomycetes</taxon>
        <taxon>Kickxellales</taxon>
        <taxon>Kickxellaceae</taxon>
        <taxon>Coemansia</taxon>
    </lineage>
</organism>
<evidence type="ECO:0000313" key="1">
    <source>
        <dbReference type="EMBL" id="KAJ2800491.1"/>
    </source>
</evidence>
<keyword evidence="2" id="KW-1185">Reference proteome</keyword>